<dbReference type="Proteomes" id="UP000464865">
    <property type="component" value="Chromosome M15-11"/>
</dbReference>
<reference evidence="2 4" key="1">
    <citation type="submission" date="2020-02" db="EMBL/GenBank/DDBJ databases">
        <title>Plant-Promoting Endophytic Bacterium Rhizobium oryzihabitans sp. nov., Isolated from the Root of Rice.</title>
        <authorList>
            <person name="zhao J."/>
            <person name="Zhang G."/>
        </authorList>
    </citation>
    <scope>NUCLEOTIDE SEQUENCE [LARGE SCALE GENOMIC DNA]</scope>
    <source>
        <strain evidence="2 4">M15</strain>
    </source>
</reference>
<evidence type="ECO:0008006" key="5">
    <source>
        <dbReference type="Google" id="ProtNLM"/>
    </source>
</evidence>
<keyword evidence="4" id="KW-1185">Reference proteome</keyword>
<evidence type="ECO:0000313" key="3">
    <source>
        <dbReference type="EMBL" id="QIB36956.1"/>
    </source>
</evidence>
<evidence type="ECO:0000256" key="1">
    <source>
        <dbReference type="SAM" id="MobiDB-lite"/>
    </source>
</evidence>
<dbReference type="EMBL" id="CP048632">
    <property type="protein sequence ID" value="QIB36956.1"/>
    <property type="molecule type" value="Genomic_DNA"/>
</dbReference>
<dbReference type="AlphaFoldDB" id="A0A7L5BCJ5"/>
<accession>A0A7L5BCJ5</accession>
<gene>
    <name evidence="2" type="ORF">G3A56_00045</name>
    <name evidence="3" type="ORF">G3A56_02245</name>
</gene>
<organism evidence="2 4">
    <name type="scientific">Rhizobium oryzihabitans</name>
    <dbReference type="NCBI Taxonomy" id="2267833"/>
    <lineage>
        <taxon>Bacteria</taxon>
        <taxon>Pseudomonadati</taxon>
        <taxon>Pseudomonadota</taxon>
        <taxon>Alphaproteobacteria</taxon>
        <taxon>Hyphomicrobiales</taxon>
        <taxon>Rhizobiaceae</taxon>
        <taxon>Rhizobium/Agrobacterium group</taxon>
        <taxon>Rhizobium</taxon>
    </lineage>
</organism>
<dbReference type="KEGG" id="roy:G3A56_00045"/>
<evidence type="ECO:0000313" key="4">
    <source>
        <dbReference type="Proteomes" id="UP000464865"/>
    </source>
</evidence>
<sequence>MAKIKVAKPFKLTLDSGEIKVFDIGEHDVNKEVSDHWFTKAHLEGYEPPAPPEGSHEWMVQASEERRAAAAQAQTEAEELAAAQLAAQNEAVRQSQEAIRMAQMKAAEQAEVAAAKGGDVPNKKADADLPNPLASKPKTGGAKAKAAEQAE</sequence>
<name>A0A7L5BCJ5_9HYPH</name>
<feature type="region of interest" description="Disordered" evidence="1">
    <location>
        <begin position="108"/>
        <end position="151"/>
    </location>
</feature>
<feature type="compositionally biased region" description="Low complexity" evidence="1">
    <location>
        <begin position="134"/>
        <end position="144"/>
    </location>
</feature>
<dbReference type="KEGG" id="roy:G3A56_02245"/>
<dbReference type="RefSeq" id="WP_164055989.1">
    <property type="nucleotide sequence ID" value="NZ_CP048632.1"/>
</dbReference>
<dbReference type="EMBL" id="CP048632">
    <property type="protein sequence ID" value="QIB36590.1"/>
    <property type="molecule type" value="Genomic_DNA"/>
</dbReference>
<protein>
    <recommendedName>
        <fullName evidence="5">Bacteriophage protein</fullName>
    </recommendedName>
</protein>
<proteinExistence type="predicted"/>
<evidence type="ECO:0000313" key="2">
    <source>
        <dbReference type="EMBL" id="QIB36590.1"/>
    </source>
</evidence>